<feature type="non-terminal residue" evidence="2">
    <location>
        <position position="114"/>
    </location>
</feature>
<dbReference type="Proteomes" id="UP000741360">
    <property type="component" value="Unassembled WGS sequence"/>
</dbReference>
<organism evidence="2 3">
    <name type="scientific">Tectimicrobiota bacterium</name>
    <dbReference type="NCBI Taxonomy" id="2528274"/>
    <lineage>
        <taxon>Bacteria</taxon>
        <taxon>Pseudomonadati</taxon>
        <taxon>Nitrospinota/Tectimicrobiota group</taxon>
        <taxon>Candidatus Tectimicrobiota</taxon>
    </lineage>
</organism>
<dbReference type="CDD" id="cd02853">
    <property type="entry name" value="E_set_MTHase_like_N"/>
    <property type="match status" value="1"/>
</dbReference>
<feature type="domain" description="Glycoside hydrolase family 13 N-terminal" evidence="1">
    <location>
        <begin position="1"/>
        <end position="66"/>
    </location>
</feature>
<reference evidence="2" key="1">
    <citation type="submission" date="2020-07" db="EMBL/GenBank/DDBJ databases">
        <title>Huge and variable diversity of episymbiotic CPR bacteria and DPANN archaea in groundwater ecosystems.</title>
        <authorList>
            <person name="He C.Y."/>
            <person name="Keren R."/>
            <person name="Whittaker M."/>
            <person name="Farag I.F."/>
            <person name="Doudna J."/>
            <person name="Cate J.H.D."/>
            <person name="Banfield J.F."/>
        </authorList>
    </citation>
    <scope>NUCLEOTIDE SEQUENCE</scope>
    <source>
        <strain evidence="2">NC_groundwater_717_Ag_S-0.2um_59_8</strain>
    </source>
</reference>
<dbReference type="Pfam" id="PF02922">
    <property type="entry name" value="CBM_48"/>
    <property type="match status" value="1"/>
</dbReference>
<dbReference type="GO" id="GO:0005975">
    <property type="term" value="P:carbohydrate metabolic process"/>
    <property type="evidence" value="ECO:0007669"/>
    <property type="project" value="InterPro"/>
</dbReference>
<dbReference type="EMBL" id="JACPSX010000126">
    <property type="protein sequence ID" value="MBI3014779.1"/>
    <property type="molecule type" value="Genomic_DNA"/>
</dbReference>
<dbReference type="Gene3D" id="2.60.40.10">
    <property type="entry name" value="Immunoglobulins"/>
    <property type="match status" value="1"/>
</dbReference>
<gene>
    <name evidence="2" type="ORF">HYY65_06920</name>
</gene>
<dbReference type="InterPro" id="IPR013783">
    <property type="entry name" value="Ig-like_fold"/>
</dbReference>
<name>A0A932GPM7_UNCTE</name>
<dbReference type="InterPro" id="IPR014756">
    <property type="entry name" value="Ig_E-set"/>
</dbReference>
<evidence type="ECO:0000313" key="3">
    <source>
        <dbReference type="Proteomes" id="UP000741360"/>
    </source>
</evidence>
<comment type="caution">
    <text evidence="2">The sequence shown here is derived from an EMBL/GenBank/DDBJ whole genome shotgun (WGS) entry which is preliminary data.</text>
</comment>
<dbReference type="AlphaFoldDB" id="A0A932GPM7"/>
<sequence length="114" mass="13235">MGAVYLGEGRCRFRVWAPQAERVEVHICAPRERLIPLTCEDRGYYQAVVERIRPGDLYVYRLDGKKERPDPASRFQPQGVHGPSCVVDPHFAWEDSGWFCPPLRDFIFYELHVG</sequence>
<dbReference type="SUPFAM" id="SSF81296">
    <property type="entry name" value="E set domains"/>
    <property type="match status" value="1"/>
</dbReference>
<evidence type="ECO:0000313" key="2">
    <source>
        <dbReference type="EMBL" id="MBI3014779.1"/>
    </source>
</evidence>
<evidence type="ECO:0000259" key="1">
    <source>
        <dbReference type="Pfam" id="PF02922"/>
    </source>
</evidence>
<accession>A0A932GPM7</accession>
<proteinExistence type="predicted"/>
<protein>
    <submittedName>
        <fullName evidence="2">Malto-oligosyltrehalose trehalohydrolase</fullName>
    </submittedName>
</protein>
<dbReference type="GO" id="GO:0004553">
    <property type="term" value="F:hydrolase activity, hydrolyzing O-glycosyl compounds"/>
    <property type="evidence" value="ECO:0007669"/>
    <property type="project" value="InterPro"/>
</dbReference>
<dbReference type="InterPro" id="IPR004193">
    <property type="entry name" value="Glyco_hydro_13_N"/>
</dbReference>